<sequence length="89" mass="10261">MNTIDWNDLALKATFLNEDQFTKEIASCTNFNFKDLKKIITESKITHQNLIKTLKLIYDVTATNNEKAKAILNIENGLIFVLKLFQKVL</sequence>
<protein>
    <submittedName>
        <fullName evidence="1">Uncharacterized protein</fullName>
    </submittedName>
</protein>
<accession>A0ABW3JSN7</accession>
<name>A0ABW3JSN7_9FLAO</name>
<proteinExistence type="predicted"/>
<dbReference type="EMBL" id="JBHTJR010000037">
    <property type="protein sequence ID" value="MFD0992870.1"/>
    <property type="molecule type" value="Genomic_DNA"/>
</dbReference>
<reference evidence="2" key="1">
    <citation type="journal article" date="2019" name="Int. J. Syst. Evol. Microbiol.">
        <title>The Global Catalogue of Microorganisms (GCM) 10K type strain sequencing project: providing services to taxonomists for standard genome sequencing and annotation.</title>
        <authorList>
            <consortium name="The Broad Institute Genomics Platform"/>
            <consortium name="The Broad Institute Genome Sequencing Center for Infectious Disease"/>
            <person name="Wu L."/>
            <person name="Ma J."/>
        </authorList>
    </citation>
    <scope>NUCLEOTIDE SEQUENCE [LARGE SCALE GENOMIC DNA]</scope>
    <source>
        <strain evidence="2">CCUG 60527</strain>
    </source>
</reference>
<comment type="caution">
    <text evidence="1">The sequence shown here is derived from an EMBL/GenBank/DDBJ whole genome shotgun (WGS) entry which is preliminary data.</text>
</comment>
<evidence type="ECO:0000313" key="1">
    <source>
        <dbReference type="EMBL" id="MFD0992870.1"/>
    </source>
</evidence>
<evidence type="ECO:0000313" key="2">
    <source>
        <dbReference type="Proteomes" id="UP001597062"/>
    </source>
</evidence>
<dbReference type="RefSeq" id="WP_386106584.1">
    <property type="nucleotide sequence ID" value="NZ_JBHTJR010000037.1"/>
</dbReference>
<dbReference type="Proteomes" id="UP001597062">
    <property type="component" value="Unassembled WGS sequence"/>
</dbReference>
<organism evidence="1 2">
    <name type="scientific">Tenacibaculum geojense</name>
    <dbReference type="NCBI Taxonomy" id="915352"/>
    <lineage>
        <taxon>Bacteria</taxon>
        <taxon>Pseudomonadati</taxon>
        <taxon>Bacteroidota</taxon>
        <taxon>Flavobacteriia</taxon>
        <taxon>Flavobacteriales</taxon>
        <taxon>Flavobacteriaceae</taxon>
        <taxon>Tenacibaculum</taxon>
    </lineage>
</organism>
<gene>
    <name evidence="1" type="ORF">ACFQ1U_06605</name>
</gene>
<keyword evidence="2" id="KW-1185">Reference proteome</keyword>